<proteinExistence type="predicted"/>
<accession>A0A543B285</accession>
<feature type="region of interest" description="Disordered" evidence="1">
    <location>
        <begin position="142"/>
        <end position="169"/>
    </location>
</feature>
<gene>
    <name evidence="2" type="ORF">FB566_4513</name>
</gene>
<organism evidence="2 3">
    <name type="scientific">Stackebrandtia endophytica</name>
    <dbReference type="NCBI Taxonomy" id="1496996"/>
    <lineage>
        <taxon>Bacteria</taxon>
        <taxon>Bacillati</taxon>
        <taxon>Actinomycetota</taxon>
        <taxon>Actinomycetes</taxon>
        <taxon>Glycomycetales</taxon>
        <taxon>Glycomycetaceae</taxon>
        <taxon>Stackebrandtia</taxon>
    </lineage>
</organism>
<keyword evidence="3" id="KW-1185">Reference proteome</keyword>
<comment type="caution">
    <text evidence="2">The sequence shown here is derived from an EMBL/GenBank/DDBJ whole genome shotgun (WGS) entry which is preliminary data.</text>
</comment>
<dbReference type="SUPFAM" id="SSF47598">
    <property type="entry name" value="Ribbon-helix-helix"/>
    <property type="match status" value="1"/>
</dbReference>
<dbReference type="InterPro" id="IPR010985">
    <property type="entry name" value="Ribbon_hlx_hlx"/>
</dbReference>
<dbReference type="EMBL" id="VFOW01000001">
    <property type="protein sequence ID" value="TQL78916.1"/>
    <property type="molecule type" value="Genomic_DNA"/>
</dbReference>
<dbReference type="Proteomes" id="UP000317043">
    <property type="component" value="Unassembled WGS sequence"/>
</dbReference>
<dbReference type="AlphaFoldDB" id="A0A543B285"/>
<reference evidence="2 3" key="1">
    <citation type="submission" date="2019-06" db="EMBL/GenBank/DDBJ databases">
        <title>Sequencing the genomes of 1000 actinobacteria strains.</title>
        <authorList>
            <person name="Klenk H.-P."/>
        </authorList>
    </citation>
    <scope>NUCLEOTIDE SEQUENCE [LARGE SCALE GENOMIC DNA]</scope>
    <source>
        <strain evidence="2 3">DSM 45928</strain>
    </source>
</reference>
<dbReference type="GO" id="GO:0006355">
    <property type="term" value="P:regulation of DNA-templated transcription"/>
    <property type="evidence" value="ECO:0007669"/>
    <property type="project" value="InterPro"/>
</dbReference>
<dbReference type="Gene3D" id="1.10.1220.10">
    <property type="entry name" value="Met repressor-like"/>
    <property type="match status" value="1"/>
</dbReference>
<dbReference type="InParanoid" id="A0A543B285"/>
<dbReference type="RefSeq" id="WP_142043832.1">
    <property type="nucleotide sequence ID" value="NZ_JBHTGS010000002.1"/>
</dbReference>
<dbReference type="InterPro" id="IPR013321">
    <property type="entry name" value="Arc_rbn_hlx_hlx"/>
</dbReference>
<dbReference type="OrthoDB" id="5193907at2"/>
<evidence type="ECO:0000313" key="3">
    <source>
        <dbReference type="Proteomes" id="UP000317043"/>
    </source>
</evidence>
<evidence type="ECO:0000313" key="2">
    <source>
        <dbReference type="EMBL" id="TQL78916.1"/>
    </source>
</evidence>
<evidence type="ECO:0008006" key="4">
    <source>
        <dbReference type="Google" id="ProtNLM"/>
    </source>
</evidence>
<evidence type="ECO:0000256" key="1">
    <source>
        <dbReference type="SAM" id="MobiDB-lite"/>
    </source>
</evidence>
<protein>
    <recommendedName>
        <fullName evidence="4">HicB-like protein involved in pilus formation</fullName>
    </recommendedName>
</protein>
<name>A0A543B285_9ACTN</name>
<sequence length="169" mass="17385">MDLSPYLESLRRDLVAAAAPAGDDAVRTAELLSTSLESSLRLALLEALSDAAAEITGALNRAGNPATVEVRMRARQADLVVSEAPIAPPEPPPAPVGDSGDIARITLRLPEPLKEAVESAASAESISVNAWLVRAINASVHGQPTGSGHGGTTAGRARYGKRVTGYAQA</sequence>